<reference evidence="2 3" key="1">
    <citation type="submission" date="2019-04" db="EMBL/GenBank/DDBJ databases">
        <title>Phreatobacter aquaticus sp. nov.</title>
        <authorList>
            <person name="Choi A."/>
        </authorList>
    </citation>
    <scope>NUCLEOTIDE SEQUENCE [LARGE SCALE GENOMIC DNA]</scope>
    <source>
        <strain evidence="2 3">KCTC 52518</strain>
    </source>
</reference>
<dbReference type="GO" id="GO:0047661">
    <property type="term" value="F:amino-acid racemase activity"/>
    <property type="evidence" value="ECO:0007669"/>
    <property type="project" value="InterPro"/>
</dbReference>
<comment type="similarity">
    <text evidence="1">Belongs to the HyuE racemase family.</text>
</comment>
<dbReference type="RefSeq" id="WP_136962220.1">
    <property type="nucleotide sequence ID" value="NZ_CP039690.1"/>
</dbReference>
<dbReference type="KEGG" id="pstg:E8M01_22580"/>
<dbReference type="InterPro" id="IPR053714">
    <property type="entry name" value="Iso_Racemase_Enz_sf"/>
</dbReference>
<dbReference type="Proteomes" id="UP000298781">
    <property type="component" value="Chromosome"/>
</dbReference>
<dbReference type="InterPro" id="IPR052186">
    <property type="entry name" value="Hydantoin_racemase-like"/>
</dbReference>
<evidence type="ECO:0000313" key="2">
    <source>
        <dbReference type="EMBL" id="QCI66781.1"/>
    </source>
</evidence>
<dbReference type="OrthoDB" id="9791723at2"/>
<dbReference type="Gene3D" id="3.40.50.12500">
    <property type="match status" value="1"/>
</dbReference>
<keyword evidence="3" id="KW-1185">Reference proteome</keyword>
<dbReference type="Pfam" id="PF01177">
    <property type="entry name" value="Asp_Glu_race"/>
    <property type="match status" value="1"/>
</dbReference>
<dbReference type="PANTHER" id="PTHR28047:SF5">
    <property type="entry name" value="PROTEIN DCG1"/>
    <property type="match status" value="1"/>
</dbReference>
<evidence type="ECO:0000256" key="1">
    <source>
        <dbReference type="ARBA" id="ARBA00038414"/>
    </source>
</evidence>
<name>A0A4D7B1V0_9HYPH</name>
<organism evidence="2 3">
    <name type="scientific">Phreatobacter stygius</name>
    <dbReference type="NCBI Taxonomy" id="1940610"/>
    <lineage>
        <taxon>Bacteria</taxon>
        <taxon>Pseudomonadati</taxon>
        <taxon>Pseudomonadota</taxon>
        <taxon>Alphaproteobacteria</taxon>
        <taxon>Hyphomicrobiales</taxon>
        <taxon>Phreatobacteraceae</taxon>
        <taxon>Phreatobacter</taxon>
    </lineage>
</organism>
<sequence length="254" mass="26441">MRILILNPNTTAGVTDLLVAAARPVAGPATRIVATTAPRGVPYISTRGEALIGGAIALETLAEQHSEVDAAIIAAFGDPGLFAARELFDIPVIGMSEAAMLTACMLGQRFSIITFAAALGSWYRDCVDMHGLWGRCAGIRSLDESFGPVADVQVEKEAMLVALANRAVQEDDADVVILAGAPLAGLAAKVRDRIPVPLVDPIAAAVKQAEALVALNPRKATVGTFRRPAAKPTTGLGDALAARIEMRDLPEAAE</sequence>
<accession>A0A4D7B1V0</accession>
<dbReference type="PANTHER" id="PTHR28047">
    <property type="entry name" value="PROTEIN DCG1"/>
    <property type="match status" value="1"/>
</dbReference>
<protein>
    <submittedName>
        <fullName evidence="2">Asp/Glu/hydantoin racemase</fullName>
    </submittedName>
</protein>
<dbReference type="InterPro" id="IPR015942">
    <property type="entry name" value="Asp/Glu/hydantoin_racemase"/>
</dbReference>
<proteinExistence type="inferred from homology"/>
<evidence type="ECO:0000313" key="3">
    <source>
        <dbReference type="Proteomes" id="UP000298781"/>
    </source>
</evidence>
<gene>
    <name evidence="2" type="ORF">E8M01_22580</name>
</gene>
<dbReference type="AlphaFoldDB" id="A0A4D7B1V0"/>
<dbReference type="EMBL" id="CP039690">
    <property type="protein sequence ID" value="QCI66781.1"/>
    <property type="molecule type" value="Genomic_DNA"/>
</dbReference>